<dbReference type="InterPro" id="IPR036691">
    <property type="entry name" value="Endo/exonu/phosph_ase_sf"/>
</dbReference>
<dbReference type="GO" id="GO:0003824">
    <property type="term" value="F:catalytic activity"/>
    <property type="evidence" value="ECO:0007669"/>
    <property type="project" value="InterPro"/>
</dbReference>
<dbReference type="EMBL" id="CAUJNA010001169">
    <property type="protein sequence ID" value="CAJ1384886.1"/>
    <property type="molecule type" value="Genomic_DNA"/>
</dbReference>
<keyword evidence="3" id="KW-1185">Reference proteome</keyword>
<evidence type="ECO:0000313" key="2">
    <source>
        <dbReference type="EMBL" id="CAJ1384886.1"/>
    </source>
</evidence>
<dbReference type="InterPro" id="IPR005135">
    <property type="entry name" value="Endo/exonuclease/phosphatase"/>
</dbReference>
<gene>
    <name evidence="2" type="ORF">EVOR1521_LOCUS11646</name>
</gene>
<evidence type="ECO:0000259" key="1">
    <source>
        <dbReference type="Pfam" id="PF03372"/>
    </source>
</evidence>
<comment type="caution">
    <text evidence="2">The sequence shown here is derived from an EMBL/GenBank/DDBJ whole genome shotgun (WGS) entry which is preliminary data.</text>
</comment>
<feature type="domain" description="Endonuclease/exonuclease/phosphatase" evidence="1">
    <location>
        <begin position="29"/>
        <end position="231"/>
    </location>
</feature>
<feature type="non-terminal residue" evidence="2">
    <location>
        <position position="1"/>
    </location>
</feature>
<dbReference type="AlphaFoldDB" id="A0AA36MZ12"/>
<organism evidence="2 3">
    <name type="scientific">Effrenium voratum</name>
    <dbReference type="NCBI Taxonomy" id="2562239"/>
    <lineage>
        <taxon>Eukaryota</taxon>
        <taxon>Sar</taxon>
        <taxon>Alveolata</taxon>
        <taxon>Dinophyceae</taxon>
        <taxon>Suessiales</taxon>
        <taxon>Symbiodiniaceae</taxon>
        <taxon>Effrenium</taxon>
    </lineage>
</organism>
<sequence>FETALLTLGQRGSTDHGDPRWVVNARKWDAVLLTDVTFHRDGTHDLWVDGHKWKLVVEGKVAIAMGEAMGQRWEAGGARSFKSRPGQGRVLGLHFPRQGRRKGLMLIVCYAPISSARRTDRQEFLRQVTEVKARTPGGDWLIVGGDFNAEIGANQAQHYPTVMGQFGSGSTSRTGPELLEWCQQEGLVIIDSRFQQPLAKKYTWWHPSNGTGHVLDHFLMPGSQVKYRVGEVTQESRFGDRAE</sequence>
<dbReference type="SUPFAM" id="SSF56219">
    <property type="entry name" value="DNase I-like"/>
    <property type="match status" value="1"/>
</dbReference>
<dbReference type="Gene3D" id="3.60.10.10">
    <property type="entry name" value="Endonuclease/exonuclease/phosphatase"/>
    <property type="match status" value="1"/>
</dbReference>
<reference evidence="2" key="1">
    <citation type="submission" date="2023-08" db="EMBL/GenBank/DDBJ databases">
        <authorList>
            <person name="Chen Y."/>
            <person name="Shah S."/>
            <person name="Dougan E. K."/>
            <person name="Thang M."/>
            <person name="Chan C."/>
        </authorList>
    </citation>
    <scope>NUCLEOTIDE SEQUENCE</scope>
</reference>
<dbReference type="Pfam" id="PF03372">
    <property type="entry name" value="Exo_endo_phos"/>
    <property type="match status" value="1"/>
</dbReference>
<name>A0AA36MZ12_9DINO</name>
<evidence type="ECO:0000313" key="3">
    <source>
        <dbReference type="Proteomes" id="UP001178507"/>
    </source>
</evidence>
<proteinExistence type="predicted"/>
<dbReference type="Proteomes" id="UP001178507">
    <property type="component" value="Unassembled WGS sequence"/>
</dbReference>
<accession>A0AA36MZ12</accession>
<protein>
    <recommendedName>
        <fullName evidence="1">Endonuclease/exonuclease/phosphatase domain-containing protein</fullName>
    </recommendedName>
</protein>